<sequence length="186" mass="19476">MPEIIRLGDPTSHGGKVLEGSVTDLCHGKPIAYMGHKVMCPRCKGSYPIIEGVNTTTLYGRGVAVAGMKTACGATLIATQFTDTVDWSSGASGAPNAAENAVATMAAGILINQAVSGVKELYDEQPVFAERLAHGVPYLIVLPDGQRLSGQVDVDGKMQRVVTDGIAEYEVFWGDEALARIEGGPA</sequence>
<organism evidence="1 2">
    <name type="scientific">Janthinobacterium aestuarii</name>
    <dbReference type="NCBI Taxonomy" id="2985511"/>
    <lineage>
        <taxon>Bacteria</taxon>
        <taxon>Pseudomonadati</taxon>
        <taxon>Pseudomonadota</taxon>
        <taxon>Betaproteobacteria</taxon>
        <taxon>Burkholderiales</taxon>
        <taxon>Oxalobacteraceae</taxon>
        <taxon>Janthinobacterium</taxon>
    </lineage>
</organism>
<proteinExistence type="predicted"/>
<dbReference type="EMBL" id="CP142523">
    <property type="protein sequence ID" value="WWO49117.1"/>
    <property type="molecule type" value="Genomic_DNA"/>
</dbReference>
<dbReference type="InterPro" id="IPR008727">
    <property type="entry name" value="PAAR_motif"/>
</dbReference>
<accession>A0ABZ2GTJ2</accession>
<dbReference type="Proteomes" id="UP001373909">
    <property type="component" value="Chromosome"/>
</dbReference>
<name>A0ABZ2GTJ2_9BURK</name>
<dbReference type="CDD" id="cd14744">
    <property type="entry name" value="PAAR_CT_2"/>
    <property type="match status" value="1"/>
</dbReference>
<dbReference type="Pfam" id="PF05488">
    <property type="entry name" value="PAAR_motif"/>
    <property type="match status" value="1"/>
</dbReference>
<evidence type="ECO:0000313" key="1">
    <source>
        <dbReference type="EMBL" id="WWO49117.1"/>
    </source>
</evidence>
<gene>
    <name evidence="1" type="ORF">OPV09_13825</name>
</gene>
<dbReference type="RefSeq" id="WP_338682162.1">
    <property type="nucleotide sequence ID" value="NZ_CP142523.1"/>
</dbReference>
<protein>
    <submittedName>
        <fullName evidence="1">PAAR domain-containing protein</fullName>
    </submittedName>
</protein>
<reference evidence="1 2" key="1">
    <citation type="submission" date="2024-01" db="EMBL/GenBank/DDBJ databases">
        <title>Draft genome sequences of nine bacterial species from freshwater ponds near Washington, DC.</title>
        <authorList>
            <person name="Pavloudi C."/>
            <person name="Oliver L."/>
            <person name="Slattery K."/>
            <person name="Lissner G."/>
            <person name="Saw J.H."/>
        </authorList>
    </citation>
    <scope>NUCLEOTIDE SEQUENCE [LARGE SCALE GENOMIC DNA]</scope>
    <source>
        <strain evidence="2">TB1-E2</strain>
    </source>
</reference>
<evidence type="ECO:0000313" key="2">
    <source>
        <dbReference type="Proteomes" id="UP001373909"/>
    </source>
</evidence>
<keyword evidence="2" id="KW-1185">Reference proteome</keyword>
<dbReference type="Gene3D" id="2.60.200.60">
    <property type="match status" value="1"/>
</dbReference>